<name>A0A914NYS3_9BILA</name>
<keyword evidence="1" id="KW-1133">Transmembrane helix</keyword>
<dbReference type="Proteomes" id="UP000887578">
    <property type="component" value="Unplaced"/>
</dbReference>
<feature type="transmembrane region" description="Helical" evidence="1">
    <location>
        <begin position="45"/>
        <end position="71"/>
    </location>
</feature>
<dbReference type="Pfam" id="PF10326">
    <property type="entry name" value="7TM_GPCR_Str"/>
    <property type="match status" value="1"/>
</dbReference>
<evidence type="ECO:0000256" key="1">
    <source>
        <dbReference type="SAM" id="Phobius"/>
    </source>
</evidence>
<accession>A0A914NYS3</accession>
<dbReference type="AlphaFoldDB" id="A0A914NYS3"/>
<keyword evidence="1" id="KW-0472">Membrane</keyword>
<keyword evidence="1" id="KW-0812">Transmembrane</keyword>
<proteinExistence type="predicted"/>
<feature type="transmembrane region" description="Helical" evidence="1">
    <location>
        <begin position="12"/>
        <end position="39"/>
    </location>
</feature>
<dbReference type="WBParaSite" id="PDA_v2.g10622.t1">
    <property type="protein sequence ID" value="PDA_v2.g10622.t1"/>
    <property type="gene ID" value="PDA_v2.g10622"/>
</dbReference>
<organism evidence="2 3">
    <name type="scientific">Panagrolaimus davidi</name>
    <dbReference type="NCBI Taxonomy" id="227884"/>
    <lineage>
        <taxon>Eukaryota</taxon>
        <taxon>Metazoa</taxon>
        <taxon>Ecdysozoa</taxon>
        <taxon>Nematoda</taxon>
        <taxon>Chromadorea</taxon>
        <taxon>Rhabditida</taxon>
        <taxon>Tylenchina</taxon>
        <taxon>Panagrolaimomorpha</taxon>
        <taxon>Panagrolaimoidea</taxon>
        <taxon>Panagrolaimidae</taxon>
        <taxon>Panagrolaimus</taxon>
    </lineage>
</organism>
<evidence type="ECO:0000313" key="3">
    <source>
        <dbReference type="WBParaSite" id="PDA_v2.g10622.t1"/>
    </source>
</evidence>
<keyword evidence="2" id="KW-1185">Reference proteome</keyword>
<protein>
    <submittedName>
        <fullName evidence="3">Uncharacterized protein</fullName>
    </submittedName>
</protein>
<dbReference type="InterPro" id="IPR019428">
    <property type="entry name" value="7TM_GPCR_serpentine_rcpt_Str"/>
</dbReference>
<evidence type="ECO:0000313" key="2">
    <source>
        <dbReference type="Proteomes" id="UP000887578"/>
    </source>
</evidence>
<sequence length="101" mass="11353">MSKETQKLQNQLSWIFGMQALCPLVVSTGPLAYLIYIIVIEGTAFWSMIFMITGFSWIPFVNATVTLCFVGEFRQRIMFFKNLNSSVAPLNKAAKPVAIVL</sequence>
<reference evidence="3" key="1">
    <citation type="submission" date="2022-11" db="UniProtKB">
        <authorList>
            <consortium name="WormBaseParasite"/>
        </authorList>
    </citation>
    <scope>IDENTIFICATION</scope>
</reference>